<evidence type="ECO:0000259" key="1">
    <source>
        <dbReference type="Pfam" id="PF07728"/>
    </source>
</evidence>
<keyword evidence="3" id="KW-1185">Reference proteome</keyword>
<protein>
    <submittedName>
        <fullName evidence="2">MoxR family ATPase</fullName>
    </submittedName>
</protein>
<dbReference type="InterPro" id="IPR027417">
    <property type="entry name" value="P-loop_NTPase"/>
</dbReference>
<dbReference type="CDD" id="cd00009">
    <property type="entry name" value="AAA"/>
    <property type="match status" value="1"/>
</dbReference>
<sequence>MDLFNSDQLKQLQNQLEQNQYFADLDLIISIFLSNNLERPLFIEGEPGVGKTEIAKVMANVLNAELIRVQCYPGMESDEILYEWNYLKQILSLRMKEDQLNEANKKIHYMDLFSKEFLIARPLMKAITQEKPVVLLIDEIDRADERFEAYLLEYLSDFQISVPELGTIKALNTPYVTITSNSTRDIHDALKRRCIYQWIDFPSYEKEKSIVLSKTNDLSAKMAEQICVFMSVIRQYPFEKKPGLSETLDWAEVVTQLEINELFHKDIAKTFGCLFKSKEDVSLAENLLEQMFGESKSFLSRLS</sequence>
<proteinExistence type="predicted"/>
<evidence type="ECO:0000313" key="3">
    <source>
        <dbReference type="Proteomes" id="UP000595823"/>
    </source>
</evidence>
<name>A0A7T6Z0R3_9BACI</name>
<dbReference type="Pfam" id="PF07728">
    <property type="entry name" value="AAA_5"/>
    <property type="match status" value="1"/>
</dbReference>
<dbReference type="AlphaFoldDB" id="A0A7T6Z0R3"/>
<evidence type="ECO:0000313" key="2">
    <source>
        <dbReference type="EMBL" id="QQK74722.1"/>
    </source>
</evidence>
<dbReference type="RefSeq" id="WP_200126994.1">
    <property type="nucleotide sequence ID" value="NZ_CP054705.1"/>
</dbReference>
<dbReference type="SUPFAM" id="SSF52540">
    <property type="entry name" value="P-loop containing nucleoside triphosphate hydrolases"/>
    <property type="match status" value="1"/>
</dbReference>
<accession>A0A7T6Z0R3</accession>
<dbReference type="Proteomes" id="UP000595823">
    <property type="component" value="Chromosome"/>
</dbReference>
<organism evidence="2 3">
    <name type="scientific">Salicibibacter cibarius</name>
    <dbReference type="NCBI Taxonomy" id="2743000"/>
    <lineage>
        <taxon>Bacteria</taxon>
        <taxon>Bacillati</taxon>
        <taxon>Bacillota</taxon>
        <taxon>Bacilli</taxon>
        <taxon>Bacillales</taxon>
        <taxon>Bacillaceae</taxon>
        <taxon>Salicibibacter</taxon>
    </lineage>
</organism>
<dbReference type="Gene3D" id="3.40.50.300">
    <property type="entry name" value="P-loop containing nucleotide triphosphate hydrolases"/>
    <property type="match status" value="1"/>
</dbReference>
<dbReference type="GO" id="GO:0016887">
    <property type="term" value="F:ATP hydrolysis activity"/>
    <property type="evidence" value="ECO:0007669"/>
    <property type="project" value="InterPro"/>
</dbReference>
<dbReference type="GO" id="GO:0005524">
    <property type="term" value="F:ATP binding"/>
    <property type="evidence" value="ECO:0007669"/>
    <property type="project" value="InterPro"/>
</dbReference>
<feature type="domain" description="ATPase dynein-related AAA" evidence="1">
    <location>
        <begin position="40"/>
        <end position="194"/>
    </location>
</feature>
<dbReference type="InterPro" id="IPR011704">
    <property type="entry name" value="ATPase_dyneun-rel_AAA"/>
</dbReference>
<dbReference type="InterPro" id="IPR050764">
    <property type="entry name" value="CbbQ/NirQ/NorQ/GpvN"/>
</dbReference>
<dbReference type="PANTHER" id="PTHR42759">
    <property type="entry name" value="MOXR FAMILY PROTEIN"/>
    <property type="match status" value="1"/>
</dbReference>
<dbReference type="PANTHER" id="PTHR42759:SF1">
    <property type="entry name" value="MAGNESIUM-CHELATASE SUBUNIT CHLD"/>
    <property type="match status" value="1"/>
</dbReference>
<dbReference type="KEGG" id="scia:HUG15_03275"/>
<reference evidence="2 3" key="1">
    <citation type="submission" date="2020-06" db="EMBL/GenBank/DDBJ databases">
        <title>Genomic analysis of Salicibibacter sp. NKC5-3.</title>
        <authorList>
            <person name="Oh Y.J."/>
        </authorList>
    </citation>
    <scope>NUCLEOTIDE SEQUENCE [LARGE SCALE GENOMIC DNA]</scope>
    <source>
        <strain evidence="2 3">NKC5-3</strain>
    </source>
</reference>
<gene>
    <name evidence="2" type="ORF">HUG15_03275</name>
</gene>
<dbReference type="EMBL" id="CP054705">
    <property type="protein sequence ID" value="QQK74722.1"/>
    <property type="molecule type" value="Genomic_DNA"/>
</dbReference>